<protein>
    <submittedName>
        <fullName evidence="1">Uncharacterized protein</fullName>
    </submittedName>
</protein>
<sequence length="81" mass="9639">MNCRPLYSSQSRYDGWLQQDVLLGDRFLQERWDEVPTGGFEEALRHHDHRVPIERMVAVYKLYWETGSATDAKGALMYKRY</sequence>
<dbReference type="EMBL" id="JAQQWI010000007">
    <property type="protein sequence ID" value="KAK8028488.1"/>
    <property type="molecule type" value="Genomic_DNA"/>
</dbReference>
<evidence type="ECO:0000313" key="2">
    <source>
        <dbReference type="Proteomes" id="UP001396898"/>
    </source>
</evidence>
<reference evidence="1 2" key="1">
    <citation type="submission" date="2023-01" db="EMBL/GenBank/DDBJ databases">
        <title>Analysis of 21 Apiospora genomes using comparative genomics revels a genus with tremendous synthesis potential of carbohydrate active enzymes and secondary metabolites.</title>
        <authorList>
            <person name="Sorensen T."/>
        </authorList>
    </citation>
    <scope>NUCLEOTIDE SEQUENCE [LARGE SCALE GENOMIC DNA]</scope>
    <source>
        <strain evidence="1 2">CBS 20057</strain>
    </source>
</reference>
<gene>
    <name evidence="1" type="ORF">PG991_005544</name>
</gene>
<comment type="caution">
    <text evidence="1">The sequence shown here is derived from an EMBL/GenBank/DDBJ whole genome shotgun (WGS) entry which is preliminary data.</text>
</comment>
<dbReference type="Proteomes" id="UP001396898">
    <property type="component" value="Unassembled WGS sequence"/>
</dbReference>
<evidence type="ECO:0000313" key="1">
    <source>
        <dbReference type="EMBL" id="KAK8028488.1"/>
    </source>
</evidence>
<proteinExistence type="predicted"/>
<name>A0ABR1S9M0_9PEZI</name>
<keyword evidence="2" id="KW-1185">Reference proteome</keyword>
<organism evidence="1 2">
    <name type="scientific">Apiospora marii</name>
    <dbReference type="NCBI Taxonomy" id="335849"/>
    <lineage>
        <taxon>Eukaryota</taxon>
        <taxon>Fungi</taxon>
        <taxon>Dikarya</taxon>
        <taxon>Ascomycota</taxon>
        <taxon>Pezizomycotina</taxon>
        <taxon>Sordariomycetes</taxon>
        <taxon>Xylariomycetidae</taxon>
        <taxon>Amphisphaeriales</taxon>
        <taxon>Apiosporaceae</taxon>
        <taxon>Apiospora</taxon>
    </lineage>
</organism>
<accession>A0ABR1S9M0</accession>